<keyword evidence="11" id="KW-0966">Cell projection</keyword>
<evidence type="ECO:0000256" key="2">
    <source>
        <dbReference type="ARBA" id="ARBA00004123"/>
    </source>
</evidence>
<dbReference type="GO" id="GO:0005929">
    <property type="term" value="C:cilium"/>
    <property type="evidence" value="ECO:0007669"/>
    <property type="project" value="UniProtKB-SubCell"/>
</dbReference>
<evidence type="ECO:0000256" key="14">
    <source>
        <dbReference type="RuleBase" id="RU000352"/>
    </source>
</evidence>
<dbReference type="EMBL" id="PZQS01000002">
    <property type="protein sequence ID" value="PVD37371.1"/>
    <property type="molecule type" value="Genomic_DNA"/>
</dbReference>
<evidence type="ECO:0000256" key="10">
    <source>
        <dbReference type="ARBA" id="ARBA00023242"/>
    </source>
</evidence>
<dbReference type="GO" id="GO:0005874">
    <property type="term" value="C:microtubule"/>
    <property type="evidence" value="ECO:0007669"/>
    <property type="project" value="UniProtKB-KW"/>
</dbReference>
<dbReference type="OrthoDB" id="2588702at2759"/>
<dbReference type="GO" id="GO:0007017">
    <property type="term" value="P:microtubule-based process"/>
    <property type="evidence" value="ECO:0007669"/>
    <property type="project" value="InterPro"/>
</dbReference>
<feature type="domain" description="Tubulin/FtsZ GTPase" evidence="16">
    <location>
        <begin position="14"/>
        <end position="215"/>
    </location>
</feature>
<dbReference type="SUPFAM" id="SSF52490">
    <property type="entry name" value="Tubulin nucleotide-binding domain-like"/>
    <property type="match status" value="1"/>
</dbReference>
<proteinExistence type="inferred from homology"/>
<dbReference type="GO" id="GO:0005200">
    <property type="term" value="F:structural constituent of cytoskeleton"/>
    <property type="evidence" value="ECO:0007669"/>
    <property type="project" value="InterPro"/>
</dbReference>
<dbReference type="STRING" id="400727.A0A2T7PVC5"/>
<evidence type="ECO:0000256" key="6">
    <source>
        <dbReference type="ARBA" id="ARBA00022701"/>
    </source>
</evidence>
<keyword evidence="9 14" id="KW-0342">GTP-binding</keyword>
<keyword evidence="10" id="KW-0539">Nucleus</keyword>
<dbReference type="GO" id="GO:0030030">
    <property type="term" value="P:cell projection organization"/>
    <property type="evidence" value="ECO:0007669"/>
    <property type="project" value="UniProtKB-KW"/>
</dbReference>
<dbReference type="GO" id="GO:0005814">
    <property type="term" value="C:centriole"/>
    <property type="evidence" value="ECO:0007669"/>
    <property type="project" value="UniProtKB-SubCell"/>
</dbReference>
<dbReference type="InterPro" id="IPR036525">
    <property type="entry name" value="Tubulin/FtsZ_GTPase_sf"/>
</dbReference>
<evidence type="ECO:0000256" key="15">
    <source>
        <dbReference type="SAM" id="SignalP"/>
    </source>
</evidence>
<accession>A0A2T7PVC5</accession>
<feature type="chain" id="PRO_5015762775" description="Tubulin delta chain" evidence="15">
    <location>
        <begin position="20"/>
        <end position="397"/>
    </location>
</feature>
<name>A0A2T7PVC5_POMCA</name>
<dbReference type="InterPro" id="IPR008280">
    <property type="entry name" value="Tub_FtsZ_C"/>
</dbReference>
<comment type="function">
    <text evidence="13">Acts as a positive regulator of hedgehog signaling and regulates ciliary function.</text>
</comment>
<evidence type="ECO:0000313" key="18">
    <source>
        <dbReference type="Proteomes" id="UP000245119"/>
    </source>
</evidence>
<dbReference type="InterPro" id="IPR023123">
    <property type="entry name" value="Tubulin_C"/>
</dbReference>
<keyword evidence="6 14" id="KW-0493">Microtubule</keyword>
<evidence type="ECO:0000256" key="9">
    <source>
        <dbReference type="ARBA" id="ARBA00023134"/>
    </source>
</evidence>
<dbReference type="Proteomes" id="UP000245119">
    <property type="component" value="Linkage Group LG2"/>
</dbReference>
<dbReference type="PROSITE" id="PS00227">
    <property type="entry name" value="TUBULIN"/>
    <property type="match status" value="1"/>
</dbReference>
<evidence type="ECO:0000259" key="16">
    <source>
        <dbReference type="SMART" id="SM00864"/>
    </source>
</evidence>
<dbReference type="PRINTS" id="PR01224">
    <property type="entry name" value="DELTATUBULIN"/>
</dbReference>
<dbReference type="Gene3D" id="3.40.50.1440">
    <property type="entry name" value="Tubulin/FtsZ, GTPase domain"/>
    <property type="match status" value="1"/>
</dbReference>
<dbReference type="InterPro" id="IPR002967">
    <property type="entry name" value="Delta_tubulin"/>
</dbReference>
<evidence type="ECO:0000256" key="8">
    <source>
        <dbReference type="ARBA" id="ARBA00022794"/>
    </source>
</evidence>
<evidence type="ECO:0000256" key="4">
    <source>
        <dbReference type="ARBA" id="ARBA00009636"/>
    </source>
</evidence>
<evidence type="ECO:0000256" key="13">
    <source>
        <dbReference type="ARBA" id="ARBA00046149"/>
    </source>
</evidence>
<evidence type="ECO:0000256" key="7">
    <source>
        <dbReference type="ARBA" id="ARBA00022741"/>
    </source>
</evidence>
<dbReference type="PANTHER" id="PTHR11588">
    <property type="entry name" value="TUBULIN"/>
    <property type="match status" value="1"/>
</dbReference>
<dbReference type="InterPro" id="IPR017975">
    <property type="entry name" value="Tubulin_CS"/>
</dbReference>
<evidence type="ECO:0000256" key="1">
    <source>
        <dbReference type="ARBA" id="ARBA00004114"/>
    </source>
</evidence>
<dbReference type="SUPFAM" id="SSF55307">
    <property type="entry name" value="Tubulin C-terminal domain-like"/>
    <property type="match status" value="1"/>
</dbReference>
<comment type="similarity">
    <text evidence="4 14">Belongs to the tubulin family.</text>
</comment>
<sequence>MKARKCLLFLFTSVNVVINRSFVTVEGFNRAVHVDGESKVIKRLSSVMKIREKNVITGKRGRGNNWSLGYHGLHVSGDDCLLEETLESIRREVERCDMFSGFLLTHSLSGGTGSGFGSHLCEALRDKYPVNYLMSVAIGPCASGESPLQHYNSVLCLAALQRTVDGIILIQNDDILDKLHKKSPDCQVSFEAVNKVIAHTIAGLVLPTDSLTTSRNINLGQEPWELLKIACPMPATKFLQATHLAKSKLSWEGLVTKVLHATPRYSHMGKPFSSLASVLTARGDTTGSFHKSLKLGLDKRIRSALNFVDWNPFPIDVWTAFVNTTGPKDTSSITMALNSSCVTQYFDAICQRAELMVRARAYLHWYERYGTFQEDIEEAMRVVHTCQDNYNEAIKQS</sequence>
<dbReference type="Pfam" id="PF00091">
    <property type="entry name" value="Tubulin"/>
    <property type="match status" value="1"/>
</dbReference>
<gene>
    <name evidence="17" type="ORF">C0Q70_04370</name>
</gene>
<dbReference type="Gene3D" id="1.10.287.600">
    <property type="entry name" value="Helix hairpin bin"/>
    <property type="match status" value="1"/>
</dbReference>
<dbReference type="InterPro" id="IPR000217">
    <property type="entry name" value="Tubulin"/>
</dbReference>
<dbReference type="InterPro" id="IPR003008">
    <property type="entry name" value="Tubulin_FtsZ_GTPase"/>
</dbReference>
<keyword evidence="18" id="KW-1185">Reference proteome</keyword>
<keyword evidence="15" id="KW-0732">Signal</keyword>
<evidence type="ECO:0000256" key="12">
    <source>
        <dbReference type="ARBA" id="ARBA00030594"/>
    </source>
</evidence>
<evidence type="ECO:0000313" key="17">
    <source>
        <dbReference type="EMBL" id="PVD37371.1"/>
    </source>
</evidence>
<feature type="signal peptide" evidence="15">
    <location>
        <begin position="1"/>
        <end position="19"/>
    </location>
</feature>
<organism evidence="17 18">
    <name type="scientific">Pomacea canaliculata</name>
    <name type="common">Golden apple snail</name>
    <dbReference type="NCBI Taxonomy" id="400727"/>
    <lineage>
        <taxon>Eukaryota</taxon>
        <taxon>Metazoa</taxon>
        <taxon>Spiralia</taxon>
        <taxon>Lophotrochozoa</taxon>
        <taxon>Mollusca</taxon>
        <taxon>Gastropoda</taxon>
        <taxon>Caenogastropoda</taxon>
        <taxon>Architaenioglossa</taxon>
        <taxon>Ampullarioidea</taxon>
        <taxon>Ampullariidae</taxon>
        <taxon>Pomacea</taxon>
    </lineage>
</organism>
<comment type="caution">
    <text evidence="17">The sequence shown here is derived from an EMBL/GenBank/DDBJ whole genome shotgun (WGS) entry which is preliminary data.</text>
</comment>
<protein>
    <recommendedName>
        <fullName evidence="5">Tubulin delta chain</fullName>
    </recommendedName>
    <alternativeName>
        <fullName evidence="12">Delta-tubulin</fullName>
    </alternativeName>
</protein>
<comment type="subcellular location">
    <subcellularLocation>
        <location evidence="3">Cell projection</location>
        <location evidence="3">Cilium</location>
    </subcellularLocation>
    <subcellularLocation>
        <location evidence="1">Cytoplasm</location>
        <location evidence="1">Cytoskeleton</location>
        <location evidence="1">Microtubule organizing center</location>
        <location evidence="1">Centrosome</location>
        <location evidence="1">Centriole</location>
    </subcellularLocation>
    <subcellularLocation>
        <location evidence="2">Nucleus</location>
    </subcellularLocation>
</comment>
<dbReference type="GO" id="GO:0005634">
    <property type="term" value="C:nucleus"/>
    <property type="evidence" value="ECO:0007669"/>
    <property type="project" value="UniProtKB-SubCell"/>
</dbReference>
<dbReference type="PRINTS" id="PR01161">
    <property type="entry name" value="TUBULIN"/>
</dbReference>
<dbReference type="SMART" id="SM00864">
    <property type="entry name" value="Tubulin"/>
    <property type="match status" value="1"/>
</dbReference>
<evidence type="ECO:0000256" key="11">
    <source>
        <dbReference type="ARBA" id="ARBA00023273"/>
    </source>
</evidence>
<reference evidence="17 18" key="1">
    <citation type="submission" date="2018-04" db="EMBL/GenBank/DDBJ databases">
        <title>The genome of golden apple snail Pomacea canaliculata provides insight into stress tolerance and invasive adaptation.</title>
        <authorList>
            <person name="Liu C."/>
            <person name="Liu B."/>
            <person name="Ren Y."/>
            <person name="Zhang Y."/>
            <person name="Wang H."/>
            <person name="Li S."/>
            <person name="Jiang F."/>
            <person name="Yin L."/>
            <person name="Zhang G."/>
            <person name="Qian W."/>
            <person name="Fan W."/>
        </authorList>
    </citation>
    <scope>NUCLEOTIDE SEQUENCE [LARGE SCALE GENOMIC DNA]</scope>
    <source>
        <strain evidence="17">SZHN2017</strain>
        <tissue evidence="17">Muscle</tissue>
    </source>
</reference>
<keyword evidence="8" id="KW-0970">Cilium biogenesis/degradation</keyword>
<dbReference type="GO" id="GO:0005525">
    <property type="term" value="F:GTP binding"/>
    <property type="evidence" value="ECO:0007669"/>
    <property type="project" value="UniProtKB-UniRule"/>
</dbReference>
<keyword evidence="7 14" id="KW-0547">Nucleotide-binding</keyword>
<dbReference type="AlphaFoldDB" id="A0A2T7PVC5"/>
<evidence type="ECO:0000256" key="5">
    <source>
        <dbReference type="ARBA" id="ARBA00014184"/>
    </source>
</evidence>
<evidence type="ECO:0000256" key="3">
    <source>
        <dbReference type="ARBA" id="ARBA00004138"/>
    </source>
</evidence>